<evidence type="ECO:0000313" key="3">
    <source>
        <dbReference type="Proteomes" id="UP000183809"/>
    </source>
</evidence>
<organism evidence="2 3">
    <name type="scientific">Diplodia corticola</name>
    <dbReference type="NCBI Taxonomy" id="236234"/>
    <lineage>
        <taxon>Eukaryota</taxon>
        <taxon>Fungi</taxon>
        <taxon>Dikarya</taxon>
        <taxon>Ascomycota</taxon>
        <taxon>Pezizomycotina</taxon>
        <taxon>Dothideomycetes</taxon>
        <taxon>Dothideomycetes incertae sedis</taxon>
        <taxon>Botryosphaeriales</taxon>
        <taxon>Botryosphaeriaceae</taxon>
        <taxon>Diplodia</taxon>
    </lineage>
</organism>
<accession>A0A1J9RJS6</accession>
<feature type="region of interest" description="Disordered" evidence="1">
    <location>
        <begin position="796"/>
        <end position="820"/>
    </location>
</feature>
<feature type="region of interest" description="Disordered" evidence="1">
    <location>
        <begin position="633"/>
        <end position="658"/>
    </location>
</feature>
<dbReference type="EMBL" id="MNUE01000001">
    <property type="protein sequence ID" value="OJD40721.1"/>
    <property type="molecule type" value="Genomic_DNA"/>
</dbReference>
<proteinExistence type="predicted"/>
<feature type="region of interest" description="Disordered" evidence="1">
    <location>
        <begin position="70"/>
        <end position="130"/>
    </location>
</feature>
<comment type="caution">
    <text evidence="2">The sequence shown here is derived from an EMBL/GenBank/DDBJ whole genome shotgun (WGS) entry which is preliminary data.</text>
</comment>
<feature type="compositionally biased region" description="Polar residues" evidence="1">
    <location>
        <begin position="88"/>
        <end position="97"/>
    </location>
</feature>
<feature type="compositionally biased region" description="Polar residues" evidence="1">
    <location>
        <begin position="723"/>
        <end position="732"/>
    </location>
</feature>
<sequence>MSLTAPYDNAMRLGEHPPFSYTHLASCQGFNTYTQEIRIENAVTIKPKAPATATQVVAPKAIKNGTLAVPAKGTPSIVTPPVTPPPANKSQSRSEPSTPTPAPKRSAADAGNLAELPTMETLQDRGMPSPAASIMEVDDSVETAVFSLPDIDGAPPNQTVTYSTRAIDNVSDIMDALNISTAMSIKYGTIHGNASAGFVNENKVLDSQLNYIVSVKVNNENCLSSSHTHMHSGDMVFNPVDDMPPEHFTDVYGDAFISGFLEGGEFSAVISIQVADRSRLRRVKQAVDLALAVGPSPVSIGAQEAVNKDHSEVMQDTEMTISVNWTGGGDIKKPEVPWSLNTVVAVANAFPSMVARSSSKTAAVLTRYESLRGFQAWKWRMEAKEKGWVERLQQLNYTPCSLYTAELFDALMSYKKLWKRVGGMLKDPSRWQARKPVARISALHDGHDLLYESPTKTRKASDSAPDSPTTLASISTSTNIQERKHTFDIDDPLILEGRSLKELNATHDPIPVDPVALNEARLLCRQAMTLITEEAARLVSHPELAYADFSLKTQRTKLKRPNYAYPEVLAARLPVPLRNDALPTAFPSSAAARLTQAFARGDELHCILVGDEPNPNRTVKPFTSLAMAPSTAATTPADGVASSSSSSAAAEENADLENDAPPRLARLSLHSYHHHALSLSSFSKASSHAIGAIGFRFTTTAKSPSKTFPEKQDGCTHHAGSPSFHTLSSTGGPSWRALELAPHAAGGGRPAVDVVRVDVFYAPRSHRIAGLAFWDEFAGKRVERLAWRQWEVDAREGGAGAGAGSGAAAATSSGTGTGMGTTQELPEGMVCVRQEPPRDGARWAFVGLSGELDESVWGSVLSRVGAVWRRVEEDRGEAELEL</sequence>
<feature type="compositionally biased region" description="Low complexity" evidence="1">
    <location>
        <begin position="633"/>
        <end position="650"/>
    </location>
</feature>
<dbReference type="AlphaFoldDB" id="A0A1J9RJS6"/>
<name>A0A1J9RJS6_9PEZI</name>
<reference evidence="2 3" key="1">
    <citation type="submission" date="2016-10" db="EMBL/GenBank/DDBJ databases">
        <title>Proteomics and genomics reveal pathogen-plant mechanisms compatible with a hemibiotrophic lifestyle of Diplodia corticola.</title>
        <authorList>
            <person name="Fernandes I."/>
            <person name="De Jonge R."/>
            <person name="Van De Peer Y."/>
            <person name="Devreese B."/>
            <person name="Alves A."/>
            <person name="Esteves A.C."/>
        </authorList>
    </citation>
    <scope>NUCLEOTIDE SEQUENCE [LARGE SCALE GENOMIC DNA]</scope>
    <source>
        <strain evidence="2 3">CBS 112549</strain>
    </source>
</reference>
<dbReference type="GeneID" id="31010340"/>
<dbReference type="Proteomes" id="UP000183809">
    <property type="component" value="Unassembled WGS sequence"/>
</dbReference>
<feature type="region of interest" description="Disordered" evidence="1">
    <location>
        <begin position="702"/>
        <end position="732"/>
    </location>
</feature>
<gene>
    <name evidence="2" type="ORF">BKCO1_100066</name>
</gene>
<protein>
    <submittedName>
        <fullName evidence="2">Uncharacterized protein</fullName>
    </submittedName>
</protein>
<dbReference type="RefSeq" id="XP_020135564.1">
    <property type="nucleotide sequence ID" value="XM_020270081.1"/>
</dbReference>
<evidence type="ECO:0000313" key="2">
    <source>
        <dbReference type="EMBL" id="OJD40721.1"/>
    </source>
</evidence>
<dbReference type="OrthoDB" id="3231004at2759"/>
<keyword evidence="3" id="KW-1185">Reference proteome</keyword>
<dbReference type="STRING" id="236234.A0A1J9RJS6"/>
<evidence type="ECO:0000256" key="1">
    <source>
        <dbReference type="SAM" id="MobiDB-lite"/>
    </source>
</evidence>